<gene>
    <name evidence="1" type="ORF">J2TS6_51220</name>
</gene>
<dbReference type="EMBL" id="BORQ01000007">
    <property type="protein sequence ID" value="GIO33981.1"/>
    <property type="molecule type" value="Genomic_DNA"/>
</dbReference>
<evidence type="ECO:0008006" key="3">
    <source>
        <dbReference type="Google" id="ProtNLM"/>
    </source>
</evidence>
<protein>
    <recommendedName>
        <fullName evidence="3">YolD-like family protein</fullName>
    </recommendedName>
</protein>
<name>A0A919XJB5_9BACL</name>
<sequence length="110" mass="13137">MSVKLEGNGLFESSRMMLPEHREAYNRYMIHKDPRPNPVIDEQEWLQIGQALQDSFNQHVPVTLQIYDPYEHKQATGFVTVINMFTKEIKLRYYDDWDWIKFEDIISASI</sequence>
<evidence type="ECO:0000313" key="2">
    <source>
        <dbReference type="Proteomes" id="UP000679779"/>
    </source>
</evidence>
<dbReference type="Pfam" id="PF08863">
    <property type="entry name" value="YolD"/>
    <property type="match status" value="1"/>
</dbReference>
<proteinExistence type="predicted"/>
<keyword evidence="2" id="KW-1185">Reference proteome</keyword>
<dbReference type="Proteomes" id="UP000679779">
    <property type="component" value="Unassembled WGS sequence"/>
</dbReference>
<comment type="caution">
    <text evidence="1">The sequence shown here is derived from an EMBL/GenBank/DDBJ whole genome shotgun (WGS) entry which is preliminary data.</text>
</comment>
<dbReference type="RefSeq" id="WP_160045521.1">
    <property type="nucleotide sequence ID" value="NZ_BORQ01000007.1"/>
</dbReference>
<dbReference type="InterPro" id="IPR014962">
    <property type="entry name" value="YolD"/>
</dbReference>
<reference evidence="1" key="1">
    <citation type="submission" date="2021-03" db="EMBL/GenBank/DDBJ databases">
        <title>Antimicrobial resistance genes in bacteria isolated from Japanese honey, and their potential for conferring macrolide and lincosamide resistance in the American foulbrood pathogen Paenibacillus larvae.</title>
        <authorList>
            <person name="Okamoto M."/>
            <person name="Kumagai M."/>
            <person name="Kanamori H."/>
            <person name="Takamatsu D."/>
        </authorList>
    </citation>
    <scope>NUCLEOTIDE SEQUENCE</scope>
    <source>
        <strain evidence="1">J2TS6</strain>
    </source>
</reference>
<evidence type="ECO:0000313" key="1">
    <source>
        <dbReference type="EMBL" id="GIO33981.1"/>
    </source>
</evidence>
<organism evidence="1 2">
    <name type="scientific">Paenibacillus albilobatus</name>
    <dbReference type="NCBI Taxonomy" id="2716884"/>
    <lineage>
        <taxon>Bacteria</taxon>
        <taxon>Bacillati</taxon>
        <taxon>Bacillota</taxon>
        <taxon>Bacilli</taxon>
        <taxon>Bacillales</taxon>
        <taxon>Paenibacillaceae</taxon>
        <taxon>Paenibacillus</taxon>
    </lineage>
</organism>
<accession>A0A919XJB5</accession>
<dbReference type="AlphaFoldDB" id="A0A919XJB5"/>